<dbReference type="Proteomes" id="UP000029385">
    <property type="component" value="Unassembled WGS sequence"/>
</dbReference>
<proteinExistence type="predicted"/>
<keyword evidence="3" id="KW-1185">Reference proteome</keyword>
<keyword evidence="1" id="KW-0732">Signal</keyword>
<dbReference type="PATRIC" id="fig|1121015.4.peg.966"/>
<sequence>MRQLACTALLLLVSTAASARPTTDDTAPADLSSIYLRAASHQASPLARLALSGMGAMQSQVAPTSSVTRAQWLQLRDAALQDGRQDPMVQALALQMDQSPTTPANAAPRAAANRVLQQAIAQNGFFGLVLFSRAENQADPTRVAALLHQAAQAKTYRSVYGPLLRAVYPTFDGLAWGDVLARAQIDAQGDEDSAQMLAGAIAVEFGLPGFGVLHALCKDAVGSVREDCRALNTRIAAEGETAFEVAIAMALVQHLADTEADKAHALIARRRLSWQLEQFASLHPDPHGAEAHAYFRATLQQGELAAMRSALVQAKRPLDPPDGWHAGFEIAPATPRR</sequence>
<dbReference type="RefSeq" id="WP_022969544.1">
    <property type="nucleotide sequence ID" value="NZ_ATVD01000003.1"/>
</dbReference>
<organism evidence="2 3">
    <name type="scientific">Arenimonas oryziterrae DSM 21050 = YC6267</name>
    <dbReference type="NCBI Taxonomy" id="1121015"/>
    <lineage>
        <taxon>Bacteria</taxon>
        <taxon>Pseudomonadati</taxon>
        <taxon>Pseudomonadota</taxon>
        <taxon>Gammaproteobacteria</taxon>
        <taxon>Lysobacterales</taxon>
        <taxon>Lysobacteraceae</taxon>
        <taxon>Arenimonas</taxon>
    </lineage>
</organism>
<evidence type="ECO:0000313" key="2">
    <source>
        <dbReference type="EMBL" id="KFN44234.1"/>
    </source>
</evidence>
<evidence type="ECO:0000313" key="3">
    <source>
        <dbReference type="Proteomes" id="UP000029385"/>
    </source>
</evidence>
<gene>
    <name evidence="2" type="ORF">N789_07390</name>
</gene>
<protein>
    <submittedName>
        <fullName evidence="2">Uncharacterized protein</fullName>
    </submittedName>
</protein>
<feature type="signal peptide" evidence="1">
    <location>
        <begin position="1"/>
        <end position="19"/>
    </location>
</feature>
<dbReference type="STRING" id="1121015.GCA_000420545_01929"/>
<feature type="chain" id="PRO_5001871098" evidence="1">
    <location>
        <begin position="20"/>
        <end position="337"/>
    </location>
</feature>
<comment type="caution">
    <text evidence="2">The sequence shown here is derived from an EMBL/GenBank/DDBJ whole genome shotgun (WGS) entry which is preliminary data.</text>
</comment>
<reference evidence="2 3" key="1">
    <citation type="submission" date="2013-09" db="EMBL/GenBank/DDBJ databases">
        <title>Genome sequencing of Arenimonas oryziterrae.</title>
        <authorList>
            <person name="Chen F."/>
            <person name="Wang G."/>
        </authorList>
    </citation>
    <scope>NUCLEOTIDE SEQUENCE [LARGE SCALE GENOMIC DNA]</scope>
    <source>
        <strain evidence="2 3">YC6267</strain>
    </source>
</reference>
<dbReference type="EMBL" id="AVCI01000003">
    <property type="protein sequence ID" value="KFN44234.1"/>
    <property type="molecule type" value="Genomic_DNA"/>
</dbReference>
<name>A0A091B009_9GAMM</name>
<dbReference type="AlphaFoldDB" id="A0A091B009"/>
<evidence type="ECO:0000256" key="1">
    <source>
        <dbReference type="SAM" id="SignalP"/>
    </source>
</evidence>
<accession>A0A091B009</accession>